<comment type="caution">
    <text evidence="1">The sequence shown here is derived from an EMBL/GenBank/DDBJ whole genome shotgun (WGS) entry which is preliminary data.</text>
</comment>
<proteinExistence type="predicted"/>
<dbReference type="Proteomes" id="UP000242015">
    <property type="component" value="Unassembled WGS sequence"/>
</dbReference>
<evidence type="ECO:0000313" key="2">
    <source>
        <dbReference type="Proteomes" id="UP000242015"/>
    </source>
</evidence>
<evidence type="ECO:0008006" key="3">
    <source>
        <dbReference type="Google" id="ProtNLM"/>
    </source>
</evidence>
<reference evidence="1 2" key="1">
    <citation type="submission" date="2017-04" db="EMBL/GenBank/DDBJ databases">
        <title>Novel microbial lineages endemic to geothermal iron-oxide mats fill important gaps in the evolutionary history of Archaea.</title>
        <authorList>
            <person name="Jay Z.J."/>
            <person name="Beam J.P."/>
            <person name="Dlakic M."/>
            <person name="Rusch D.B."/>
            <person name="Kozubal M.A."/>
            <person name="Inskeep W.P."/>
        </authorList>
    </citation>
    <scope>NUCLEOTIDE SEQUENCE [LARGE SCALE GENOMIC DNA]</scope>
    <source>
        <strain evidence="1">BE_D</strain>
    </source>
</reference>
<gene>
    <name evidence="1" type="ORF">B9Q04_12235</name>
</gene>
<evidence type="ECO:0000313" key="1">
    <source>
        <dbReference type="EMBL" id="PSO07187.1"/>
    </source>
</evidence>
<organism evidence="1 2">
    <name type="scientific">Candidatus Marsarchaeota G2 archaeon BE_D</name>
    <dbReference type="NCBI Taxonomy" id="1978158"/>
    <lineage>
        <taxon>Archaea</taxon>
        <taxon>Candidatus Marsarchaeota</taxon>
        <taxon>Candidatus Marsarchaeota group 2</taxon>
    </lineage>
</organism>
<dbReference type="AlphaFoldDB" id="A0A2R6C8H0"/>
<protein>
    <recommendedName>
        <fullName evidence="3">PIN domain-containing protein</fullName>
    </recommendedName>
</protein>
<name>A0A2R6C8H0_9ARCH</name>
<accession>A0A2R6C8H0</accession>
<sequence length="178" mass="20034">MRVHLDFANLIMPIIKQERDASKICGQALYKIKTDGYQAVVSQVSLGEALAVLMEHQQENSRGSGGIRSKLENFHTFNTQLDELKPELPPLQKEVLECYNSFLREKDNRLGTVDLLIVAHYACDVVEECSRNNNPQIMLVTGDQSIVQNGRLKDAVKVYWESKGISGVKVTFREPGDL</sequence>
<dbReference type="EMBL" id="NEXF01000306">
    <property type="protein sequence ID" value="PSO07187.1"/>
    <property type="molecule type" value="Genomic_DNA"/>
</dbReference>